<dbReference type="Gene3D" id="3.30.2090.10">
    <property type="entry name" value="Multidrug efflux transporter AcrB TolC docking domain, DN and DC subdomains"/>
    <property type="match status" value="2"/>
</dbReference>
<organism evidence="10 11">
    <name type="scientific">Leptospirillum ferriphilum YSK</name>
    <dbReference type="NCBI Taxonomy" id="1441628"/>
    <lineage>
        <taxon>Bacteria</taxon>
        <taxon>Pseudomonadati</taxon>
        <taxon>Nitrospirota</taxon>
        <taxon>Nitrospiria</taxon>
        <taxon>Nitrospirales</taxon>
        <taxon>Nitrospiraceae</taxon>
        <taxon>Leptospirillum</taxon>
    </lineage>
</organism>
<feature type="transmembrane region" description="Helical" evidence="9">
    <location>
        <begin position="1003"/>
        <end position="1025"/>
    </location>
</feature>
<evidence type="ECO:0000313" key="11">
    <source>
        <dbReference type="Proteomes" id="UP000027059"/>
    </source>
</evidence>
<evidence type="ECO:0000256" key="4">
    <source>
        <dbReference type="ARBA" id="ARBA00022475"/>
    </source>
</evidence>
<dbReference type="Gene3D" id="3.30.70.1440">
    <property type="entry name" value="Multidrug efflux transporter AcrB pore domain"/>
    <property type="match status" value="1"/>
</dbReference>
<dbReference type="SUPFAM" id="SSF82693">
    <property type="entry name" value="Multidrug efflux transporter AcrB pore domain, PN1, PN2, PC1 and PC2 subdomains"/>
    <property type="match status" value="3"/>
</dbReference>
<evidence type="ECO:0000256" key="8">
    <source>
        <dbReference type="ARBA" id="ARBA00023136"/>
    </source>
</evidence>
<comment type="similarity">
    <text evidence="2">Belongs to the resistance-nodulation-cell division (RND) (TC 2.A.6) family.</text>
</comment>
<comment type="subcellular location">
    <subcellularLocation>
        <location evidence="1">Cell inner membrane</location>
        <topology evidence="1">Multi-pass membrane protein</topology>
    </subcellularLocation>
</comment>
<accession>A0A059Y0L5</accession>
<feature type="transmembrane region" description="Helical" evidence="9">
    <location>
        <begin position="471"/>
        <end position="498"/>
    </location>
</feature>
<dbReference type="GO" id="GO:0009636">
    <property type="term" value="P:response to toxic substance"/>
    <property type="evidence" value="ECO:0007669"/>
    <property type="project" value="UniProtKB-ARBA"/>
</dbReference>
<dbReference type="Pfam" id="PF00873">
    <property type="entry name" value="ACR_tran"/>
    <property type="match status" value="1"/>
</dbReference>
<feature type="transmembrane region" description="Helical" evidence="9">
    <location>
        <begin position="368"/>
        <end position="389"/>
    </location>
</feature>
<evidence type="ECO:0000256" key="9">
    <source>
        <dbReference type="SAM" id="Phobius"/>
    </source>
</evidence>
<dbReference type="PANTHER" id="PTHR32063">
    <property type="match status" value="1"/>
</dbReference>
<protein>
    <submittedName>
        <fullName evidence="10">RND transporter</fullName>
    </submittedName>
</protein>
<keyword evidence="4" id="KW-1003">Cell membrane</keyword>
<feature type="transmembrane region" description="Helical" evidence="9">
    <location>
        <begin position="342"/>
        <end position="361"/>
    </location>
</feature>
<dbReference type="NCBIfam" id="NF000282">
    <property type="entry name" value="RND_permease_1"/>
    <property type="match status" value="1"/>
</dbReference>
<evidence type="ECO:0000256" key="5">
    <source>
        <dbReference type="ARBA" id="ARBA00022519"/>
    </source>
</evidence>
<dbReference type="FunFam" id="3.30.70.1430:FF:000001">
    <property type="entry name" value="Efflux pump membrane transporter"/>
    <property type="match status" value="1"/>
</dbReference>
<dbReference type="GO" id="GO:0015562">
    <property type="term" value="F:efflux transmembrane transporter activity"/>
    <property type="evidence" value="ECO:0007669"/>
    <property type="project" value="InterPro"/>
</dbReference>
<feature type="transmembrane region" description="Helical" evidence="9">
    <location>
        <begin position="896"/>
        <end position="916"/>
    </location>
</feature>
<evidence type="ECO:0000256" key="1">
    <source>
        <dbReference type="ARBA" id="ARBA00004429"/>
    </source>
</evidence>
<dbReference type="HOGENOM" id="CLU_002755_1_2_0"/>
<dbReference type="KEGG" id="lfp:Y981_10365"/>
<dbReference type="PANTHER" id="PTHR32063:SF11">
    <property type="entry name" value="CATION OR DRUG EFFLUX SYSTEM PROTEIN"/>
    <property type="match status" value="1"/>
</dbReference>
<keyword evidence="8 9" id="KW-0472">Membrane</keyword>
<evidence type="ECO:0000313" key="10">
    <source>
        <dbReference type="EMBL" id="AIA31002.1"/>
    </source>
</evidence>
<keyword evidence="11" id="KW-1185">Reference proteome</keyword>
<dbReference type="OrthoDB" id="9807350at2"/>
<dbReference type="InterPro" id="IPR001036">
    <property type="entry name" value="Acrflvin-R"/>
</dbReference>
<dbReference type="EMBL" id="CP007243">
    <property type="protein sequence ID" value="AIA31002.1"/>
    <property type="molecule type" value="Genomic_DNA"/>
</dbReference>
<dbReference type="SUPFAM" id="SSF82866">
    <property type="entry name" value="Multidrug efflux transporter AcrB transmembrane domain"/>
    <property type="match status" value="2"/>
</dbReference>
<feature type="transmembrane region" description="Helical" evidence="9">
    <location>
        <begin position="12"/>
        <end position="32"/>
    </location>
</feature>
<feature type="transmembrane region" description="Helical" evidence="9">
    <location>
        <begin position="872"/>
        <end position="889"/>
    </location>
</feature>
<dbReference type="GO" id="GO:0005886">
    <property type="term" value="C:plasma membrane"/>
    <property type="evidence" value="ECO:0007669"/>
    <property type="project" value="UniProtKB-SubCell"/>
</dbReference>
<name>A0A059Y0L5_9BACT</name>
<keyword evidence="7 9" id="KW-1133">Transmembrane helix</keyword>
<evidence type="ECO:0000256" key="3">
    <source>
        <dbReference type="ARBA" id="ARBA00022448"/>
    </source>
</evidence>
<dbReference type="InterPro" id="IPR027463">
    <property type="entry name" value="AcrB_DN_DC_subdom"/>
</dbReference>
<evidence type="ECO:0000256" key="7">
    <source>
        <dbReference type="ARBA" id="ARBA00022989"/>
    </source>
</evidence>
<feature type="transmembrane region" description="Helical" evidence="9">
    <location>
        <begin position="439"/>
        <end position="459"/>
    </location>
</feature>
<feature type="transmembrane region" description="Helical" evidence="9">
    <location>
        <begin position="971"/>
        <end position="991"/>
    </location>
</feature>
<reference evidence="10 11" key="2">
    <citation type="journal article" date="2015" name="Biomed. Res. Int.">
        <title>Effects of Arsenite Resistance on the Growth and Functional Gene Expression of Leptospirillum ferriphilum and Acidithiobacillus thiooxidans in Pure Culture and Coculture.</title>
        <authorList>
            <person name="Jiang H."/>
            <person name="Liang Y."/>
            <person name="Yin H."/>
            <person name="Xiao Y."/>
            <person name="Guo X."/>
            <person name="Xu Y."/>
            <person name="Hu Q."/>
            <person name="Liu H."/>
            <person name="Liu X."/>
        </authorList>
    </citation>
    <scope>NUCLEOTIDE SEQUENCE [LARGE SCALE GENOMIC DNA]</scope>
    <source>
        <strain evidence="10 11">YSK</strain>
    </source>
</reference>
<dbReference type="AlphaFoldDB" id="A0A059Y0L5"/>
<keyword evidence="3" id="KW-0813">Transport</keyword>
<gene>
    <name evidence="10" type="ORF">Y981_10365</name>
</gene>
<feature type="transmembrane region" description="Helical" evidence="9">
    <location>
        <begin position="535"/>
        <end position="552"/>
    </location>
</feature>
<feature type="transmembrane region" description="Helical" evidence="9">
    <location>
        <begin position="922"/>
        <end position="943"/>
    </location>
</feature>
<dbReference type="SUPFAM" id="SSF82714">
    <property type="entry name" value="Multidrug efflux transporter AcrB TolC docking domain, DN and DC subdomains"/>
    <property type="match status" value="2"/>
</dbReference>
<dbReference type="Gene3D" id="3.30.70.1430">
    <property type="entry name" value="Multidrug efflux transporter AcrB pore domain"/>
    <property type="match status" value="2"/>
</dbReference>
<dbReference type="NCBIfam" id="TIGR00915">
    <property type="entry name" value="2A0602"/>
    <property type="match status" value="1"/>
</dbReference>
<keyword evidence="6 9" id="KW-0812">Transmembrane</keyword>
<evidence type="ECO:0000256" key="2">
    <source>
        <dbReference type="ARBA" id="ARBA00010942"/>
    </source>
</evidence>
<dbReference type="PRINTS" id="PR00702">
    <property type="entry name" value="ACRIFLAVINRP"/>
</dbReference>
<dbReference type="Gene3D" id="3.30.70.1320">
    <property type="entry name" value="Multidrug efflux transporter AcrB pore domain like"/>
    <property type="match status" value="1"/>
</dbReference>
<dbReference type="RefSeq" id="WP_038505955.1">
    <property type="nucleotide sequence ID" value="NZ_CP007243.1"/>
</dbReference>
<evidence type="ECO:0000256" key="6">
    <source>
        <dbReference type="ARBA" id="ARBA00022692"/>
    </source>
</evidence>
<sequence length="1042" mass="113255">MVTFFLKRPIFAGVVAIIMVLTGLIAFTLLPVSQFPRIVPPQVTVTANYPGASAQVVADTVTTPLEEVISGVPGMAYMSSNSSNDGSSTITITFKVGYPIDIAAVDVQNRISQASPQLPAIVNQGGIVIQKKNPNFVLIVNLISPDGSIDPITMSNYAYLQIVDPLKRLPGVSDAQIFGERRYSMRIWLNPDKLSRLGVTAVDVQNAIAEQNIQVAAGKIGEAPAPRGTMFEYQVNALGRLSTPEEFGNIIVKAGTTSNAAVRLRDVARIRLGSLQYTSAAHMDKNKTIVIGIFQAPGSNALDLDKAVKDKMRELSKRFPKGMTYSIKYDTTMFVSASMHEVVFTLLEALLLVMIVVFLFLQSWRTMVIAGIAIPVSLIGTLAVMKVVGFSLNTVSLLGMVLAIGLVVDDAIVVVENVERQLEHGLPPMEAVRIAMGEVTGPIIATSAVLGAVFVPVGFLPGVTGELYRQFALTIAISVGLSAFNSLTLTPALSGWLLRYRGPSEIYVFRKFNEIFNTVRDGYARMIRRAIEAKWYAMGLFLGGIIMTYGLFVRVPHTFLPVEDQGYFFVIIQLPDGASLERTENVAKTVRDTLLATPGIDHVVSISGFNFLTFANQSNSAAEFAILKPWEVRGRDRTASMIVNEVRPKLLMIPAGLALAFDPPSIPGLGTTGGFEFEVEDLTGKGSKALDQATQDLIAEAKKQPEIDARQVFTTFSTQTPQLDYALDRTKAKLLGLSLPDIFNTLQIYLGSLYVNNFNMYGRTFRVTLEADKGARKNARDLSRLYVRNASGGMIPLDTLGKLKPTVGPETISHYNIFGSAQISGGPAPGFSSGDAITAMERAARKSLPNDFGFEWTGITYQELKVGSVEKITFGISLVFVFLFLAALYESWSMPFMVILAVPLAIFGAIFATWLRRKQLDVYSQIGFVMLIGLSAKNAILIVEFARRLREKGEGIVEAAMEAGRLRLRPILMTAFAFILGVIPLMVATGAGAASRQSIGTTVFGGMLAATILSLGFVPIFYAVIEKFREGRKSEEPIESSH</sequence>
<dbReference type="FunFam" id="1.20.1640.10:FF:000001">
    <property type="entry name" value="Efflux pump membrane transporter"/>
    <property type="match status" value="1"/>
</dbReference>
<dbReference type="InterPro" id="IPR004764">
    <property type="entry name" value="MdtF-like"/>
</dbReference>
<dbReference type="Proteomes" id="UP000027059">
    <property type="component" value="Chromosome"/>
</dbReference>
<dbReference type="GO" id="GO:0042910">
    <property type="term" value="F:xenobiotic transmembrane transporter activity"/>
    <property type="evidence" value="ECO:0007669"/>
    <property type="project" value="TreeGrafter"/>
</dbReference>
<proteinExistence type="inferred from homology"/>
<reference evidence="11" key="1">
    <citation type="submission" date="2014-02" db="EMBL/GenBank/DDBJ databases">
        <title>Complete genome sequence and comparative genomic analysis of the nitrogen-fixing bacterium Leptospirillum ferriphilum YSK.</title>
        <authorList>
            <person name="Guo X."/>
            <person name="Yin H."/>
            <person name="Liang Y."/>
            <person name="Hu Q."/>
            <person name="Ma L."/>
            <person name="Xiao Y."/>
            <person name="Zhang X."/>
            <person name="Qiu G."/>
            <person name="Liu X."/>
        </authorList>
    </citation>
    <scope>NUCLEOTIDE SEQUENCE [LARGE SCALE GENOMIC DNA]</scope>
    <source>
        <strain evidence="11">YSK</strain>
    </source>
</reference>
<dbReference type="Gene3D" id="1.20.1640.10">
    <property type="entry name" value="Multidrug efflux transporter AcrB transmembrane domain"/>
    <property type="match status" value="2"/>
</dbReference>
<keyword evidence="5" id="KW-0997">Cell inner membrane</keyword>